<accession>F8JIX9</accession>
<dbReference type="InterPro" id="IPR001466">
    <property type="entry name" value="Beta-lactam-related"/>
</dbReference>
<dbReference type="SUPFAM" id="SSF56601">
    <property type="entry name" value="beta-lactamase/transpeptidase-like"/>
    <property type="match status" value="1"/>
</dbReference>
<dbReference type="Pfam" id="PF00144">
    <property type="entry name" value="Beta-lactamase"/>
    <property type="match status" value="1"/>
</dbReference>
<geneLocation type="plasmid" evidence="3 4">
    <name>pSCATT</name>
</geneLocation>
<dbReference type="AlphaFoldDB" id="F8JIX9"/>
<proteinExistence type="predicted"/>
<feature type="chain" id="PRO_5003373531" evidence="1">
    <location>
        <begin position="42"/>
        <end position="457"/>
    </location>
</feature>
<reference evidence="4" key="1">
    <citation type="submission" date="2011-12" db="EMBL/GenBank/DDBJ databases">
        <title>Complete genome sequence of Streptomyces cattleya strain DSM 46488.</title>
        <authorList>
            <person name="Ou H.-Y."/>
            <person name="Li P."/>
            <person name="Zhao C."/>
            <person name="O'Hagan D."/>
            <person name="Deng Z."/>
        </authorList>
    </citation>
    <scope>NUCLEOTIDE SEQUENCE [LARGE SCALE GENOMIC DNA]</scope>
    <source>
        <strain evidence="4">ATCC 35852 / DSM 46488 / JCM 4925 / NBRC 14057 / NRRL 8057</strain>
        <plasmid evidence="4">Plasmid pSCATT</plasmid>
    </source>
</reference>
<evidence type="ECO:0000256" key="1">
    <source>
        <dbReference type="SAM" id="SignalP"/>
    </source>
</evidence>
<dbReference type="PANTHER" id="PTHR46825:SF7">
    <property type="entry name" value="D-ALANYL-D-ALANINE CARBOXYPEPTIDASE"/>
    <property type="match status" value="1"/>
</dbReference>
<dbReference type="Gene3D" id="3.40.710.10">
    <property type="entry name" value="DD-peptidase/beta-lactamase superfamily"/>
    <property type="match status" value="1"/>
</dbReference>
<dbReference type="PATRIC" id="fig|1003195.11.peg.953"/>
<evidence type="ECO:0000313" key="4">
    <source>
        <dbReference type="Proteomes" id="UP000007842"/>
    </source>
</evidence>
<keyword evidence="1" id="KW-0732">Signal</keyword>
<accession>G8XHS0</accession>
<keyword evidence="4" id="KW-1185">Reference proteome</keyword>
<keyword evidence="3" id="KW-0614">Plasmid</keyword>
<evidence type="ECO:0000259" key="2">
    <source>
        <dbReference type="Pfam" id="PF00144"/>
    </source>
</evidence>
<evidence type="ECO:0000313" key="3">
    <source>
        <dbReference type="EMBL" id="AEW98935.1"/>
    </source>
</evidence>
<dbReference type="InterPro" id="IPR012338">
    <property type="entry name" value="Beta-lactam/transpept-like"/>
</dbReference>
<dbReference type="RefSeq" id="WP_014151443.1">
    <property type="nucleotide sequence ID" value="NC_016113.1"/>
</dbReference>
<dbReference type="HOGENOM" id="CLU_020027_2_3_11"/>
<feature type="signal peptide" evidence="1">
    <location>
        <begin position="1"/>
        <end position="41"/>
    </location>
</feature>
<sequence>MRSTRLRQKGTSAARGRRWAAAVACLAAVTAAGVTPQTAQAAPRPDTAITAAQHPGIDAAGLAKSLEAVHDAGMYGIYATVRDGKTTWRGAAGVADRDTGRPVTPDMRQRIGSITKSMTSVALLQQVAAGRLTLDAPISRYLPGLIPGKRGDQVTVRMILSHTGGIGDYVAGAFPSLTKLSPASIDEDRFRHISPAQLVRYGLDAPATGAPGQRFVYSNTDYIIAGLLLGRLTGQDPVRYITHNVIERAGLHHTYFPRTPYISGPHPKMYESLYGLIDPPRDYSTYDMSWGWTAGAVISTTSDLDTFYRALLQGRLIPRAQLTQMMTPVAAEGNELMRYGLGLYSRELPCGTFWGHDGAVFGAGTLALSSGDGSRQVAVGYNLMKYEKLDASGHVLPSPIDQALVDFAVRALCGPAKTGKQQANKPSLVAPTVVNLPQWLVTSGPDRADAVARLTAR</sequence>
<dbReference type="OrthoDB" id="5177574at2"/>
<gene>
    <name evidence="3" type="ordered locus">SCATT_p07420</name>
</gene>
<dbReference type="InterPro" id="IPR050491">
    <property type="entry name" value="AmpC-like"/>
</dbReference>
<protein>
    <submittedName>
        <fullName evidence="3">Alkaline D-peptidase</fullName>
    </submittedName>
</protein>
<feature type="domain" description="Beta-lactamase-related" evidence="2">
    <location>
        <begin position="72"/>
        <end position="365"/>
    </location>
</feature>
<organism evidence="3 4">
    <name type="scientific">Streptantibioticus cattleyicolor (strain ATCC 35852 / DSM 46488 / JCM 4925 / NBRC 14057 / NRRL 8057)</name>
    <name type="common">Streptomyces cattleya</name>
    <dbReference type="NCBI Taxonomy" id="1003195"/>
    <lineage>
        <taxon>Bacteria</taxon>
        <taxon>Bacillati</taxon>
        <taxon>Actinomycetota</taxon>
        <taxon>Actinomycetes</taxon>
        <taxon>Kitasatosporales</taxon>
        <taxon>Streptomycetaceae</taxon>
        <taxon>Streptantibioticus</taxon>
    </lineage>
</organism>
<dbReference type="KEGG" id="scy:SCATT_p07420"/>
<dbReference type="Proteomes" id="UP000007842">
    <property type="component" value="Plasmid pSCATT"/>
</dbReference>
<dbReference type="EMBL" id="CP003229">
    <property type="protein sequence ID" value="AEW98935.1"/>
    <property type="molecule type" value="Genomic_DNA"/>
</dbReference>
<dbReference type="KEGG" id="sct:SCAT_p0994"/>
<dbReference type="PANTHER" id="PTHR46825">
    <property type="entry name" value="D-ALANYL-D-ALANINE-CARBOXYPEPTIDASE/ENDOPEPTIDASE AMPH"/>
    <property type="match status" value="1"/>
</dbReference>
<name>F8JIX9_STREN</name>